<evidence type="ECO:0000256" key="11">
    <source>
        <dbReference type="ARBA" id="ARBA00023237"/>
    </source>
</evidence>
<evidence type="ECO:0000256" key="1">
    <source>
        <dbReference type="ARBA" id="ARBA00004571"/>
    </source>
</evidence>
<dbReference type="GO" id="GO:0009279">
    <property type="term" value="C:cell outer membrane"/>
    <property type="evidence" value="ECO:0007669"/>
    <property type="project" value="UniProtKB-SubCell"/>
</dbReference>
<dbReference type="Pfam" id="PF00593">
    <property type="entry name" value="TonB_dep_Rec_b-barrel"/>
    <property type="match status" value="1"/>
</dbReference>
<dbReference type="InterPro" id="IPR000531">
    <property type="entry name" value="Beta-barrel_TonB"/>
</dbReference>
<dbReference type="SUPFAM" id="SSF56935">
    <property type="entry name" value="Porins"/>
    <property type="match status" value="1"/>
</dbReference>
<evidence type="ECO:0000256" key="4">
    <source>
        <dbReference type="ARBA" id="ARBA00022496"/>
    </source>
</evidence>
<evidence type="ECO:0000256" key="12">
    <source>
        <dbReference type="PROSITE-ProRule" id="PRU01360"/>
    </source>
</evidence>
<protein>
    <submittedName>
        <fullName evidence="17">TonB-dependent receptor</fullName>
    </submittedName>
</protein>
<reference evidence="17 18" key="1">
    <citation type="submission" date="2018-05" db="EMBL/GenBank/DDBJ databases">
        <authorList>
            <person name="Lanie J.A."/>
            <person name="Ng W.-L."/>
            <person name="Kazmierczak K.M."/>
            <person name="Andrzejewski T.M."/>
            <person name="Davidsen T.M."/>
            <person name="Wayne K.J."/>
            <person name="Tettelin H."/>
            <person name="Glass J.I."/>
            <person name="Rusch D."/>
            <person name="Podicherti R."/>
            <person name="Tsui H.-C.T."/>
            <person name="Winkler M.E."/>
        </authorList>
    </citation>
    <scope>NUCLEOTIDE SEQUENCE [LARGE SCALE GENOMIC DNA]</scope>
    <source>
        <strain evidence="17 18">BUT-10</strain>
    </source>
</reference>
<comment type="similarity">
    <text evidence="12 13">Belongs to the TonB-dependent receptor family.</text>
</comment>
<keyword evidence="7" id="KW-0408">Iron</keyword>
<evidence type="ECO:0000256" key="7">
    <source>
        <dbReference type="ARBA" id="ARBA00023004"/>
    </source>
</evidence>
<comment type="caution">
    <text evidence="17">The sequence shown here is derived from an EMBL/GenBank/DDBJ whole genome shotgun (WGS) entry which is preliminary data.</text>
</comment>
<keyword evidence="4" id="KW-0410">Iron transport</keyword>
<gene>
    <name evidence="17" type="ORF">DJ019_07380</name>
</gene>
<evidence type="ECO:0000256" key="6">
    <source>
        <dbReference type="ARBA" id="ARBA00022729"/>
    </source>
</evidence>
<feature type="signal peptide" evidence="14">
    <location>
        <begin position="1"/>
        <end position="24"/>
    </location>
</feature>
<feature type="domain" description="TonB-dependent receptor-like beta-barrel" evidence="15">
    <location>
        <begin position="433"/>
        <end position="734"/>
    </location>
</feature>
<dbReference type="PROSITE" id="PS52016">
    <property type="entry name" value="TONB_DEPENDENT_REC_3"/>
    <property type="match status" value="1"/>
</dbReference>
<dbReference type="PANTHER" id="PTHR32552">
    <property type="entry name" value="FERRICHROME IRON RECEPTOR-RELATED"/>
    <property type="match status" value="1"/>
</dbReference>
<accession>A0A328BM19</accession>
<dbReference type="AlphaFoldDB" id="A0A328BM19"/>
<dbReference type="Proteomes" id="UP000249524">
    <property type="component" value="Unassembled WGS sequence"/>
</dbReference>
<dbReference type="InterPro" id="IPR037066">
    <property type="entry name" value="Plug_dom_sf"/>
</dbReference>
<keyword evidence="8" id="KW-0406">Ion transport</keyword>
<keyword evidence="17" id="KW-0675">Receptor</keyword>
<dbReference type="Gene3D" id="2.40.170.20">
    <property type="entry name" value="TonB-dependent receptor, beta-barrel domain"/>
    <property type="match status" value="1"/>
</dbReference>
<evidence type="ECO:0000259" key="16">
    <source>
        <dbReference type="Pfam" id="PF07715"/>
    </source>
</evidence>
<evidence type="ECO:0000313" key="17">
    <source>
        <dbReference type="EMBL" id="RAK67715.1"/>
    </source>
</evidence>
<comment type="subcellular location">
    <subcellularLocation>
        <location evidence="1 12">Cell outer membrane</location>
        <topology evidence="1 12">Multi-pass membrane protein</topology>
    </subcellularLocation>
</comment>
<dbReference type="InterPro" id="IPR039426">
    <property type="entry name" value="TonB-dep_rcpt-like"/>
</dbReference>
<dbReference type="OrthoDB" id="7229372at2"/>
<dbReference type="PANTHER" id="PTHR32552:SF89">
    <property type="entry name" value="CATECHOLATE SIDEROPHORE RECEPTOR FIU"/>
    <property type="match status" value="1"/>
</dbReference>
<dbReference type="EMBL" id="QFYS01000002">
    <property type="protein sequence ID" value="RAK67715.1"/>
    <property type="molecule type" value="Genomic_DNA"/>
</dbReference>
<keyword evidence="3 12" id="KW-1134">Transmembrane beta strand</keyword>
<evidence type="ECO:0000256" key="2">
    <source>
        <dbReference type="ARBA" id="ARBA00022448"/>
    </source>
</evidence>
<feature type="domain" description="TonB-dependent receptor plug" evidence="16">
    <location>
        <begin position="48"/>
        <end position="159"/>
    </location>
</feature>
<evidence type="ECO:0000256" key="5">
    <source>
        <dbReference type="ARBA" id="ARBA00022692"/>
    </source>
</evidence>
<evidence type="ECO:0000256" key="9">
    <source>
        <dbReference type="ARBA" id="ARBA00023077"/>
    </source>
</evidence>
<keyword evidence="6 14" id="KW-0732">Signal</keyword>
<dbReference type="InterPro" id="IPR036942">
    <property type="entry name" value="Beta-barrel_TonB_sf"/>
</dbReference>
<dbReference type="GO" id="GO:0015344">
    <property type="term" value="F:siderophore uptake transmembrane transporter activity"/>
    <property type="evidence" value="ECO:0007669"/>
    <property type="project" value="TreeGrafter"/>
</dbReference>
<keyword evidence="11 12" id="KW-0998">Cell outer membrane</keyword>
<evidence type="ECO:0000256" key="10">
    <source>
        <dbReference type="ARBA" id="ARBA00023136"/>
    </source>
</evidence>
<name>A0A328BM19_9CAUL</name>
<evidence type="ECO:0000256" key="13">
    <source>
        <dbReference type="RuleBase" id="RU003357"/>
    </source>
</evidence>
<dbReference type="Gene3D" id="2.170.130.10">
    <property type="entry name" value="TonB-dependent receptor, plug domain"/>
    <property type="match status" value="1"/>
</dbReference>
<feature type="chain" id="PRO_5016267782" evidence="14">
    <location>
        <begin position="25"/>
        <end position="773"/>
    </location>
</feature>
<keyword evidence="2 12" id="KW-0813">Transport</keyword>
<sequence length="773" mass="83742">MKIRLLTGAALAALTFTTPGLALAAEAAVEAAADSSVAEVVILGRGETRQVQSVSGEELSLEMPGASPLKLVEKLPNVNFQAADPFGAYEWSARISIRSFNQGQLGFTLDDVPLGDMTYGNHNGLHISRAIAGENVGGVELAQGAGALDIASSNNLGGALKYVSRDPAERFGAFVAGTVGSDQTWRGFVRVESGELPTGARGYLSYSRNSADKWKGDGKQKHQQVNFKVVQPIGEGSVTGWLNWSQRREQDYQDLSLGMIDRLGSNWDNLTGNWALAVQIAEIANNRGETGVTPRFPSAGTTYPAPFASVDDAYYDAAGLRDDLLGAITLRMPMGEIVDFKATLYGHEDEGQGLWFTPYVPSPNYGVAGATSNDAPISIRTTEYELSRYGVIAGATLNLGAHAVNAGVWYEDNDFNQARRYYGLNRAAPQRSALQMQDGAFRTDWEYDFQTTTLKAWVQDTWTVTDQLSVNFGFAALSVENEGRTVFARTASLEKNGTIEAKEGFLPQAGARYALSDDSELFVGYARNMRAFPSSGTSGPFSSNKAGFDAIRNTLEPEISDTFEAGWRFRTADFQGVLAAYHVKFKDRLFSVPVGSGIVGNPSALSNVGGVTAKGFEAVGTWNFAENWSAFGSYAFNDSEYDEDTFDGNGAVVARTAGKTTVDTPRHILKAELSYDSDGFFGRVSVSHMTKRYFTYENDRSVPSQTIADLTVGYRFSGSPWLEGLEVQANVSNLFDKDYISTINSNGFPLRGDSQTLLPGAPRQAFVTVRKQF</sequence>
<keyword evidence="18" id="KW-1185">Reference proteome</keyword>
<proteinExistence type="inferred from homology"/>
<keyword evidence="5 12" id="KW-0812">Transmembrane</keyword>
<evidence type="ECO:0000256" key="8">
    <source>
        <dbReference type="ARBA" id="ARBA00023065"/>
    </source>
</evidence>
<keyword evidence="10 12" id="KW-0472">Membrane</keyword>
<evidence type="ECO:0000256" key="14">
    <source>
        <dbReference type="SAM" id="SignalP"/>
    </source>
</evidence>
<dbReference type="InterPro" id="IPR012910">
    <property type="entry name" value="Plug_dom"/>
</dbReference>
<dbReference type="RefSeq" id="WP_111275324.1">
    <property type="nucleotide sequence ID" value="NZ_QFYS01000002.1"/>
</dbReference>
<keyword evidence="9 13" id="KW-0798">TonB box</keyword>
<evidence type="ECO:0000256" key="3">
    <source>
        <dbReference type="ARBA" id="ARBA00022452"/>
    </source>
</evidence>
<organism evidence="17 18">
    <name type="scientific">Phenylobacterium kunshanense</name>
    <dbReference type="NCBI Taxonomy" id="1445034"/>
    <lineage>
        <taxon>Bacteria</taxon>
        <taxon>Pseudomonadati</taxon>
        <taxon>Pseudomonadota</taxon>
        <taxon>Alphaproteobacteria</taxon>
        <taxon>Caulobacterales</taxon>
        <taxon>Caulobacteraceae</taxon>
        <taxon>Phenylobacterium</taxon>
    </lineage>
</organism>
<dbReference type="Pfam" id="PF07715">
    <property type="entry name" value="Plug"/>
    <property type="match status" value="1"/>
</dbReference>
<evidence type="ECO:0000259" key="15">
    <source>
        <dbReference type="Pfam" id="PF00593"/>
    </source>
</evidence>
<evidence type="ECO:0000313" key="18">
    <source>
        <dbReference type="Proteomes" id="UP000249524"/>
    </source>
</evidence>